<dbReference type="Gene3D" id="1.20.1740.10">
    <property type="entry name" value="Amino acid/polyamine transporter I"/>
    <property type="match status" value="1"/>
</dbReference>
<evidence type="ECO:0000256" key="2">
    <source>
        <dbReference type="ARBA" id="ARBA00007998"/>
    </source>
</evidence>
<evidence type="ECO:0000256" key="1">
    <source>
        <dbReference type="ARBA" id="ARBA00004141"/>
    </source>
</evidence>
<dbReference type="EMBL" id="NIBG01000032">
    <property type="protein sequence ID" value="PAB56743.1"/>
    <property type="molecule type" value="Genomic_DNA"/>
</dbReference>
<evidence type="ECO:0000256" key="8">
    <source>
        <dbReference type="SAM" id="Phobius"/>
    </source>
</evidence>
<dbReference type="AlphaFoldDB" id="A0A267MD56"/>
<evidence type="ECO:0000313" key="9">
    <source>
        <dbReference type="EMBL" id="PAB56743.1"/>
    </source>
</evidence>
<keyword evidence="4" id="KW-0309">Germination</keyword>
<evidence type="ECO:0000256" key="7">
    <source>
        <dbReference type="ARBA" id="ARBA00023136"/>
    </source>
</evidence>
<protein>
    <submittedName>
        <fullName evidence="9">Uncharacterized protein</fullName>
    </submittedName>
</protein>
<dbReference type="OrthoDB" id="1894268at2"/>
<feature type="transmembrane region" description="Helical" evidence="8">
    <location>
        <begin position="225"/>
        <end position="243"/>
    </location>
</feature>
<name>A0A267MD56_9FIRM</name>
<evidence type="ECO:0000256" key="4">
    <source>
        <dbReference type="ARBA" id="ARBA00022544"/>
    </source>
</evidence>
<accession>A0A267MD56</accession>
<dbReference type="GO" id="GO:0016020">
    <property type="term" value="C:membrane"/>
    <property type="evidence" value="ECO:0007669"/>
    <property type="project" value="UniProtKB-SubCell"/>
</dbReference>
<gene>
    <name evidence="9" type="ORF">CCE28_20560</name>
</gene>
<feature type="transmembrane region" description="Helical" evidence="8">
    <location>
        <begin position="128"/>
        <end position="145"/>
    </location>
</feature>
<comment type="similarity">
    <text evidence="2">Belongs to the amino acid-polyamine-organocation (APC) superfamily. Spore germination protein (SGP) (TC 2.A.3.9) family.</text>
</comment>
<keyword evidence="7 8" id="KW-0472">Membrane</keyword>
<evidence type="ECO:0000313" key="10">
    <source>
        <dbReference type="Proteomes" id="UP000216024"/>
    </source>
</evidence>
<feature type="transmembrane region" description="Helical" evidence="8">
    <location>
        <begin position="50"/>
        <end position="74"/>
    </location>
</feature>
<keyword evidence="5 8" id="KW-0812">Transmembrane</keyword>
<dbReference type="GO" id="GO:0009847">
    <property type="term" value="P:spore germination"/>
    <property type="evidence" value="ECO:0007669"/>
    <property type="project" value="InterPro"/>
</dbReference>
<dbReference type="PANTHER" id="PTHR34975:SF2">
    <property type="entry name" value="SPORE GERMINATION PROTEIN A2"/>
    <property type="match status" value="1"/>
</dbReference>
<keyword evidence="6 8" id="KW-1133">Transmembrane helix</keyword>
<dbReference type="Pfam" id="PF03845">
    <property type="entry name" value="Spore_permease"/>
    <property type="match status" value="1"/>
</dbReference>
<feature type="transmembrane region" description="Helical" evidence="8">
    <location>
        <begin position="315"/>
        <end position="335"/>
    </location>
</feature>
<feature type="transmembrane region" description="Helical" evidence="8">
    <location>
        <begin position="347"/>
        <end position="366"/>
    </location>
</feature>
<comment type="subcellular location">
    <subcellularLocation>
        <location evidence="1">Membrane</location>
        <topology evidence="1">Multi-pass membrane protein</topology>
    </subcellularLocation>
</comment>
<reference evidence="9 10" key="1">
    <citation type="submission" date="2017-06" db="EMBL/GenBank/DDBJ databases">
        <title>Draft genome sequence of anaerobic fermentative bacterium Anaeromicrobium sediminis DY2726D isolated from West Pacific Ocean sediments.</title>
        <authorList>
            <person name="Zeng X."/>
        </authorList>
    </citation>
    <scope>NUCLEOTIDE SEQUENCE [LARGE SCALE GENOMIC DNA]</scope>
    <source>
        <strain evidence="9 10">DY2726D</strain>
    </source>
</reference>
<organism evidence="9 10">
    <name type="scientific">Anaeromicrobium sediminis</name>
    <dbReference type="NCBI Taxonomy" id="1478221"/>
    <lineage>
        <taxon>Bacteria</taxon>
        <taxon>Bacillati</taxon>
        <taxon>Bacillota</taxon>
        <taxon>Clostridia</taxon>
        <taxon>Peptostreptococcales</taxon>
        <taxon>Thermotaleaceae</taxon>
        <taxon>Anaeromicrobium</taxon>
    </lineage>
</organism>
<feature type="transmembrane region" description="Helical" evidence="8">
    <location>
        <begin position="86"/>
        <end position="108"/>
    </location>
</feature>
<proteinExistence type="inferred from homology"/>
<feature type="transmembrane region" description="Helical" evidence="8">
    <location>
        <begin position="157"/>
        <end position="174"/>
    </location>
</feature>
<keyword evidence="10" id="KW-1185">Reference proteome</keyword>
<dbReference type="Proteomes" id="UP000216024">
    <property type="component" value="Unassembled WGS sequence"/>
</dbReference>
<feature type="transmembrane region" description="Helical" evidence="8">
    <location>
        <begin position="194"/>
        <end position="213"/>
    </location>
</feature>
<evidence type="ECO:0000256" key="6">
    <source>
        <dbReference type="ARBA" id="ARBA00022989"/>
    </source>
</evidence>
<dbReference type="PANTHER" id="PTHR34975">
    <property type="entry name" value="SPORE GERMINATION PROTEIN A2"/>
    <property type="match status" value="1"/>
</dbReference>
<evidence type="ECO:0000256" key="3">
    <source>
        <dbReference type="ARBA" id="ARBA00022448"/>
    </source>
</evidence>
<comment type="caution">
    <text evidence="9">The sequence shown here is derived from an EMBL/GenBank/DDBJ whole genome shotgun (WGS) entry which is preliminary data.</text>
</comment>
<sequence>MGIINLRGGDKGMNESLTNRQIAFIIFGIVVGYGTLGLPKDITENAGTGAWFTLLISVVITMIFTYIITYLSYVHENKTIYEYSNILVGKFITFIFMIIYIIYFFVLFTMVTRISSEAIRLMVLIKTPVWALNLIFFLVVYYAVIKKLSVIGRVCEIYGLIIIIAALTIHGAVFTQGKLINLKPFFVAGHMGAYVKATLVTLVPFLGIEILVIIPFDNNKNNKKIFKYTIAMIGLIGFCYILNVESCISVMGVDGIVHYEDALFATIRRIDIKSLEFLERIDGIFLTIWIMCIICTITLGAYGSIFMINKLYNKIHFNILAFIVILSSFIVSQIPKTADEVGKILDYVGYLGLITAGVIPLILLIITKVKKYDKKI</sequence>
<evidence type="ECO:0000256" key="5">
    <source>
        <dbReference type="ARBA" id="ARBA00022692"/>
    </source>
</evidence>
<dbReference type="NCBIfam" id="TIGR00912">
    <property type="entry name" value="2A0309"/>
    <property type="match status" value="1"/>
</dbReference>
<feature type="transmembrane region" description="Helical" evidence="8">
    <location>
        <begin position="284"/>
        <end position="308"/>
    </location>
</feature>
<feature type="transmembrane region" description="Helical" evidence="8">
    <location>
        <begin position="21"/>
        <end position="38"/>
    </location>
</feature>
<keyword evidence="3" id="KW-0813">Transport</keyword>
<dbReference type="InterPro" id="IPR004761">
    <property type="entry name" value="Spore_GerAB"/>
</dbReference>